<dbReference type="InterPro" id="IPR011042">
    <property type="entry name" value="6-blade_b-propeller_TolB-like"/>
</dbReference>
<evidence type="ECO:0000313" key="2">
    <source>
        <dbReference type="Proteomes" id="UP000683360"/>
    </source>
</evidence>
<dbReference type="Proteomes" id="UP000683360">
    <property type="component" value="Unassembled WGS sequence"/>
</dbReference>
<dbReference type="AlphaFoldDB" id="A0A8S3TIN8"/>
<dbReference type="SMART" id="SM00135">
    <property type="entry name" value="LY"/>
    <property type="match status" value="2"/>
</dbReference>
<dbReference type="EMBL" id="CAJPWZ010002041">
    <property type="protein sequence ID" value="CAG2229958.1"/>
    <property type="molecule type" value="Genomic_DNA"/>
</dbReference>
<accession>A0A8S3TIN8</accession>
<evidence type="ECO:0000313" key="1">
    <source>
        <dbReference type="EMBL" id="CAG2229958.1"/>
    </source>
</evidence>
<dbReference type="InterPro" id="IPR000033">
    <property type="entry name" value="LDLR_classB_rpt"/>
</dbReference>
<dbReference type="OrthoDB" id="382013at2759"/>
<organism evidence="1 2">
    <name type="scientific">Mytilus edulis</name>
    <name type="common">Blue mussel</name>
    <dbReference type="NCBI Taxonomy" id="6550"/>
    <lineage>
        <taxon>Eukaryota</taxon>
        <taxon>Metazoa</taxon>
        <taxon>Spiralia</taxon>
        <taxon>Lophotrochozoa</taxon>
        <taxon>Mollusca</taxon>
        <taxon>Bivalvia</taxon>
        <taxon>Autobranchia</taxon>
        <taxon>Pteriomorphia</taxon>
        <taxon>Mytilida</taxon>
        <taxon>Mytiloidea</taxon>
        <taxon>Mytilidae</taxon>
        <taxon>Mytilinae</taxon>
        <taxon>Mytilus</taxon>
    </lineage>
</organism>
<keyword evidence="2" id="KW-1185">Reference proteome</keyword>
<protein>
    <submittedName>
        <fullName evidence="1">Uncharacterized protein</fullName>
    </submittedName>
</protein>
<gene>
    <name evidence="1" type="ORF">MEDL_42832</name>
</gene>
<name>A0A8S3TIN8_MYTED</name>
<proteinExistence type="predicted"/>
<dbReference type="PANTHER" id="PTHR46513">
    <property type="entry name" value="VITELLOGENIN RECEPTOR-LIKE PROTEIN-RELATED-RELATED"/>
    <property type="match status" value="1"/>
</dbReference>
<dbReference type="SUPFAM" id="SSF63825">
    <property type="entry name" value="YWTD domain"/>
    <property type="match status" value="1"/>
</dbReference>
<sequence>MYAKSILPSIFPLPTTVKRFPYPNDQTLYFEIVVSTLNPYYVAFDSENSHLYWTGRTLGKINRCNPNGSDPTTIVDVSIPVALTLDTHNSTQNSIALHKVTFDGKANQVVVNLTAWPIDIEIDFVDRRIYCMEYDTGDLKSAWYNGSDVKTVVRTNVIGNNREIDIGDDYVFYTSSRNILKIHKSSGQMPTVVHTEPRQIFGLLFYTQEGKL</sequence>
<reference evidence="1" key="1">
    <citation type="submission" date="2021-03" db="EMBL/GenBank/DDBJ databases">
        <authorList>
            <person name="Bekaert M."/>
        </authorList>
    </citation>
    <scope>NUCLEOTIDE SEQUENCE</scope>
</reference>
<dbReference type="Gene3D" id="2.120.10.30">
    <property type="entry name" value="TolB, C-terminal domain"/>
    <property type="match status" value="1"/>
</dbReference>
<dbReference type="InterPro" id="IPR050778">
    <property type="entry name" value="Cueball_EGF_LRP_Nidogen"/>
</dbReference>
<comment type="caution">
    <text evidence="1">The sequence shown here is derived from an EMBL/GenBank/DDBJ whole genome shotgun (WGS) entry which is preliminary data.</text>
</comment>